<feature type="domain" description="Anti sigma-E protein RseA N-terminal" evidence="1">
    <location>
        <begin position="6"/>
        <end position="84"/>
    </location>
</feature>
<dbReference type="InterPro" id="IPR036147">
    <property type="entry name" value="Anti-sigma_E_RseA_N_sf"/>
</dbReference>
<dbReference type="InterPro" id="IPR052383">
    <property type="entry name" value="Anti-sigma-E_RseA-like"/>
</dbReference>
<sequence>MNDRMNESLSALVDGETDELEVRRLLNELDKDEELRATWQRYQTIGALMRGEAASTVDLSRGIMQAIDGEPMDEVAQPATAAHAAAGGRMRWLASGAVAASVTLAVLLGVRGMQGDDQSLMVADGSDVAPVVQAPVSVTRLAAADGQPLNEQKLEEAQRKLQEYVLQHTEQATLPASRGMMPYARVVNFATEEEKR</sequence>
<organism evidence="2 3">
    <name type="scientific">Thalassolituus marinus</name>
    <dbReference type="NCBI Taxonomy" id="671053"/>
    <lineage>
        <taxon>Bacteria</taxon>
        <taxon>Pseudomonadati</taxon>
        <taxon>Pseudomonadota</taxon>
        <taxon>Gammaproteobacteria</taxon>
        <taxon>Oceanospirillales</taxon>
        <taxon>Oceanospirillaceae</taxon>
        <taxon>Thalassolituus</taxon>
    </lineage>
</organism>
<evidence type="ECO:0000313" key="2">
    <source>
        <dbReference type="EMBL" id="MCA6064672.1"/>
    </source>
</evidence>
<proteinExistence type="predicted"/>
<name>A0ABS7ZSC4_9GAMM</name>
<evidence type="ECO:0000259" key="1">
    <source>
        <dbReference type="Pfam" id="PF03872"/>
    </source>
</evidence>
<protein>
    <recommendedName>
        <fullName evidence="1">Anti sigma-E protein RseA N-terminal domain-containing protein</fullName>
    </recommendedName>
</protein>
<dbReference type="EMBL" id="JAEDAH010000088">
    <property type="protein sequence ID" value="MCA6064672.1"/>
    <property type="molecule type" value="Genomic_DNA"/>
</dbReference>
<reference evidence="2 3" key="1">
    <citation type="submission" date="2020-12" db="EMBL/GenBank/DDBJ databases">
        <title>Novel Thalassolituus-related marine hydrocarbonoclastic bacteria mediated algae-derived hydrocarbons mineralization in twilight zone of the northern South China Sea.</title>
        <authorList>
            <person name="Dong C."/>
        </authorList>
    </citation>
    <scope>NUCLEOTIDE SEQUENCE [LARGE SCALE GENOMIC DNA]</scope>
    <source>
        <strain evidence="2 3">IMCC1826</strain>
    </source>
</reference>
<dbReference type="Pfam" id="PF03872">
    <property type="entry name" value="RseA_N"/>
    <property type="match status" value="1"/>
</dbReference>
<dbReference type="CDD" id="cd16328">
    <property type="entry name" value="RseA_N"/>
    <property type="match status" value="1"/>
</dbReference>
<dbReference type="PANTHER" id="PTHR38104:SF1">
    <property type="entry name" value="ANTI-SIGMA-E FACTOR RSEA"/>
    <property type="match status" value="1"/>
</dbReference>
<dbReference type="RefSeq" id="WP_225675873.1">
    <property type="nucleotide sequence ID" value="NZ_JAEDAH010000088.1"/>
</dbReference>
<dbReference type="Gene3D" id="1.10.10.880">
    <property type="entry name" value="Anti sigma-E protein RseA, N-terminal domain"/>
    <property type="match status" value="1"/>
</dbReference>
<evidence type="ECO:0000313" key="3">
    <source>
        <dbReference type="Proteomes" id="UP000714380"/>
    </source>
</evidence>
<accession>A0ABS7ZSC4</accession>
<dbReference type="PANTHER" id="PTHR38104">
    <property type="match status" value="1"/>
</dbReference>
<dbReference type="InterPro" id="IPR005572">
    <property type="entry name" value="Anti-sigma_E_RseA_N"/>
</dbReference>
<dbReference type="SUPFAM" id="SSF89069">
    <property type="entry name" value="N-terminal, cytoplasmic domain of anti-sigmaE factor RseA"/>
    <property type="match status" value="1"/>
</dbReference>
<keyword evidence="3" id="KW-1185">Reference proteome</keyword>
<gene>
    <name evidence="2" type="ORF">I9W95_13745</name>
</gene>
<comment type="caution">
    <text evidence="2">The sequence shown here is derived from an EMBL/GenBank/DDBJ whole genome shotgun (WGS) entry which is preliminary data.</text>
</comment>
<dbReference type="Proteomes" id="UP000714380">
    <property type="component" value="Unassembled WGS sequence"/>
</dbReference>